<comment type="caution">
    <text evidence="1">The sequence shown here is derived from an EMBL/GenBank/DDBJ whole genome shotgun (WGS) entry which is preliminary data.</text>
</comment>
<proteinExistence type="predicted"/>
<name>A0A438BVQ9_VITVI</name>
<dbReference type="EMBL" id="QGNW01002609">
    <property type="protein sequence ID" value="RVW14930.1"/>
    <property type="molecule type" value="Genomic_DNA"/>
</dbReference>
<dbReference type="AlphaFoldDB" id="A0A438BVQ9"/>
<reference evidence="1 2" key="1">
    <citation type="journal article" date="2018" name="PLoS Genet.">
        <title>Population sequencing reveals clonal diversity and ancestral inbreeding in the grapevine cultivar Chardonnay.</title>
        <authorList>
            <person name="Roach M.J."/>
            <person name="Johnson D.L."/>
            <person name="Bohlmann J."/>
            <person name="van Vuuren H.J."/>
            <person name="Jones S.J."/>
            <person name="Pretorius I.S."/>
            <person name="Schmidt S.A."/>
            <person name="Borneman A.R."/>
        </authorList>
    </citation>
    <scope>NUCLEOTIDE SEQUENCE [LARGE SCALE GENOMIC DNA]</scope>
    <source>
        <strain evidence="2">cv. Chardonnay</strain>
        <tissue evidence="1">Leaf</tissue>
    </source>
</reference>
<evidence type="ECO:0000313" key="1">
    <source>
        <dbReference type="EMBL" id="RVW14930.1"/>
    </source>
</evidence>
<evidence type="ECO:0000313" key="2">
    <source>
        <dbReference type="Proteomes" id="UP000288805"/>
    </source>
</evidence>
<gene>
    <name evidence="1" type="ORF">CK203_106773</name>
</gene>
<organism evidence="1 2">
    <name type="scientific">Vitis vinifera</name>
    <name type="common">Grape</name>
    <dbReference type="NCBI Taxonomy" id="29760"/>
    <lineage>
        <taxon>Eukaryota</taxon>
        <taxon>Viridiplantae</taxon>
        <taxon>Streptophyta</taxon>
        <taxon>Embryophyta</taxon>
        <taxon>Tracheophyta</taxon>
        <taxon>Spermatophyta</taxon>
        <taxon>Magnoliopsida</taxon>
        <taxon>eudicotyledons</taxon>
        <taxon>Gunneridae</taxon>
        <taxon>Pentapetalae</taxon>
        <taxon>rosids</taxon>
        <taxon>Vitales</taxon>
        <taxon>Vitaceae</taxon>
        <taxon>Viteae</taxon>
        <taxon>Vitis</taxon>
    </lineage>
</organism>
<accession>A0A438BVQ9</accession>
<protein>
    <submittedName>
        <fullName evidence="1">Uncharacterized protein</fullName>
    </submittedName>
</protein>
<dbReference type="Proteomes" id="UP000288805">
    <property type="component" value="Unassembled WGS sequence"/>
</dbReference>
<sequence length="81" mass="9197">MSCFTYWLKEKVEEAIHNGQDIPDTLRWLAHGPTLQKKGNAKIKHRGSALKPKIAKNRSKGIKLKIEYNSLGSHIEENSVN</sequence>